<keyword evidence="1" id="KW-0812">Transmembrane</keyword>
<feature type="transmembrane region" description="Helical" evidence="1">
    <location>
        <begin position="14"/>
        <end position="35"/>
    </location>
</feature>
<name>A0A417Y737_9ACTN</name>
<dbReference type="OrthoDB" id="3745966at2"/>
<proteinExistence type="predicted"/>
<keyword evidence="3" id="KW-1185">Reference proteome</keyword>
<dbReference type="RefSeq" id="WP_118923232.1">
    <property type="nucleotide sequence ID" value="NZ_QXGH01000010.1"/>
</dbReference>
<keyword evidence="1" id="KW-0472">Membrane</keyword>
<evidence type="ECO:0000256" key="1">
    <source>
        <dbReference type="SAM" id="Phobius"/>
    </source>
</evidence>
<evidence type="ECO:0000313" key="3">
    <source>
        <dbReference type="Proteomes" id="UP000283644"/>
    </source>
</evidence>
<dbReference type="EMBL" id="QXGH01000010">
    <property type="protein sequence ID" value="RHW28321.1"/>
    <property type="molecule type" value="Genomic_DNA"/>
</dbReference>
<accession>A0A417Y737</accession>
<keyword evidence="1" id="KW-1133">Transmembrane helix</keyword>
<sequence length="157" mass="16813">MTTTKPVAPLSRRILVALAIPVWIPTSLLLFWNFPGNDSHGEGPGHVIAHITWAAVIAAVALWFWRQRDEFTHRRASTLLLVGLFLEAGAQLLESGGAAIVWATGLTEDGDFAVHDFVAAIIGSATLLVVAAGALALSVAIARDRLWRQRKATPATS</sequence>
<dbReference type="AlphaFoldDB" id="A0A417Y737"/>
<dbReference type="Proteomes" id="UP000283644">
    <property type="component" value="Unassembled WGS sequence"/>
</dbReference>
<organism evidence="2 3">
    <name type="scientific">Nocardioides immobilis</name>
    <dbReference type="NCBI Taxonomy" id="2049295"/>
    <lineage>
        <taxon>Bacteria</taxon>
        <taxon>Bacillati</taxon>
        <taxon>Actinomycetota</taxon>
        <taxon>Actinomycetes</taxon>
        <taxon>Propionibacteriales</taxon>
        <taxon>Nocardioidaceae</taxon>
        <taxon>Nocardioides</taxon>
    </lineage>
</organism>
<evidence type="ECO:0000313" key="2">
    <source>
        <dbReference type="EMBL" id="RHW28321.1"/>
    </source>
</evidence>
<comment type="caution">
    <text evidence="2">The sequence shown here is derived from an EMBL/GenBank/DDBJ whole genome shotgun (WGS) entry which is preliminary data.</text>
</comment>
<feature type="transmembrane region" description="Helical" evidence="1">
    <location>
        <begin position="117"/>
        <end position="142"/>
    </location>
</feature>
<protein>
    <submittedName>
        <fullName evidence="2">Uncharacterized protein</fullName>
    </submittedName>
</protein>
<feature type="transmembrane region" description="Helical" evidence="1">
    <location>
        <begin position="77"/>
        <end position="105"/>
    </location>
</feature>
<feature type="transmembrane region" description="Helical" evidence="1">
    <location>
        <begin position="47"/>
        <end position="65"/>
    </location>
</feature>
<gene>
    <name evidence="2" type="ORF">D0Z08_04920</name>
</gene>
<reference evidence="2 3" key="1">
    <citation type="submission" date="2018-09" db="EMBL/GenBank/DDBJ databases">
        <title>Genome sequencing of Nocardioides immobilis CCTCC AB 2017083 for comparison to Nocardioides silvaticus.</title>
        <authorList>
            <person name="Li C."/>
            <person name="Wang G."/>
        </authorList>
    </citation>
    <scope>NUCLEOTIDE SEQUENCE [LARGE SCALE GENOMIC DNA]</scope>
    <source>
        <strain evidence="2 3">CCTCC AB 2017083</strain>
    </source>
</reference>